<dbReference type="eggNOG" id="ENOG502QQVA">
    <property type="taxonomic scope" value="Eukaryota"/>
</dbReference>
<dbReference type="PANTHER" id="PTHR45713:SF6">
    <property type="entry name" value="F5_8 TYPE C DOMAIN-CONTAINING PROTEIN"/>
    <property type="match status" value="1"/>
</dbReference>
<keyword evidence="10" id="KW-0732">Signal</keyword>
<evidence type="ECO:0000256" key="4">
    <source>
        <dbReference type="ARBA" id="ARBA00022723"/>
    </source>
</evidence>
<dbReference type="SUPFAM" id="SSF49785">
    <property type="entry name" value="Galactose-binding domain-like"/>
    <property type="match status" value="4"/>
</dbReference>
<proteinExistence type="inferred from homology"/>
<dbReference type="SMART" id="SM00231">
    <property type="entry name" value="FA58C"/>
    <property type="match status" value="2"/>
</dbReference>
<evidence type="ECO:0000256" key="1">
    <source>
        <dbReference type="ARBA" id="ARBA00002219"/>
    </source>
</evidence>
<protein>
    <recommendedName>
        <fullName evidence="14">F5/8 type C domain-containing protein</fullName>
    </recommendedName>
</protein>
<evidence type="ECO:0000256" key="3">
    <source>
        <dbReference type="ARBA" id="ARBA00011233"/>
    </source>
</evidence>
<dbReference type="PANTHER" id="PTHR45713">
    <property type="entry name" value="FTP DOMAIN-CONTAINING PROTEIN"/>
    <property type="match status" value="1"/>
</dbReference>
<dbReference type="CDD" id="cd00033">
    <property type="entry name" value="CCP"/>
    <property type="match status" value="1"/>
</dbReference>
<evidence type="ECO:0000256" key="2">
    <source>
        <dbReference type="ARBA" id="ARBA00010147"/>
    </source>
</evidence>
<feature type="domain" description="F5/8 type C" evidence="11">
    <location>
        <begin position="46"/>
        <end position="143"/>
    </location>
</feature>
<keyword evidence="4" id="KW-0479">Metal-binding</keyword>
<keyword evidence="8" id="KW-0768">Sushi</keyword>
<dbReference type="AlphaFoldDB" id="C3Y9K3"/>
<comment type="function">
    <text evidence="1">Acts as a defensive agent. Recognizes blood group fucosylated oligosaccharides including A, B, H and Lewis B-type antigens. Does not recognize Lewis A antigen and has low affinity for monovalent haptens.</text>
</comment>
<evidence type="ECO:0008006" key="14">
    <source>
        <dbReference type="Google" id="ProtNLM"/>
    </source>
</evidence>
<dbReference type="EMBL" id="GG666492">
    <property type="protein sequence ID" value="EEN63259.1"/>
    <property type="molecule type" value="Genomic_DNA"/>
</dbReference>
<dbReference type="Gene3D" id="2.10.70.10">
    <property type="entry name" value="Complement Module, domain 1"/>
    <property type="match status" value="1"/>
</dbReference>
<reference evidence="13" key="1">
    <citation type="journal article" date="2008" name="Nature">
        <title>The amphioxus genome and the evolution of the chordate karyotype.</title>
        <authorList>
            <consortium name="US DOE Joint Genome Institute (JGI-PGF)"/>
            <person name="Putnam N.H."/>
            <person name="Butts T."/>
            <person name="Ferrier D.E.K."/>
            <person name="Furlong R.F."/>
            <person name="Hellsten U."/>
            <person name="Kawashima T."/>
            <person name="Robinson-Rechavi M."/>
            <person name="Shoguchi E."/>
            <person name="Terry A."/>
            <person name="Yu J.-K."/>
            <person name="Benito-Gutierrez E.L."/>
            <person name="Dubchak I."/>
            <person name="Garcia-Fernandez J."/>
            <person name="Gibson-Brown J.J."/>
            <person name="Grigoriev I.V."/>
            <person name="Horton A.C."/>
            <person name="de Jong P.J."/>
            <person name="Jurka J."/>
            <person name="Kapitonov V.V."/>
            <person name="Kohara Y."/>
            <person name="Kuroki Y."/>
            <person name="Lindquist E."/>
            <person name="Lucas S."/>
            <person name="Osoegawa K."/>
            <person name="Pennacchio L.A."/>
            <person name="Salamov A.A."/>
            <person name="Satou Y."/>
            <person name="Sauka-Spengler T."/>
            <person name="Schmutz J."/>
            <person name="Shin-I T."/>
            <person name="Toyoda A."/>
            <person name="Bronner-Fraser M."/>
            <person name="Fujiyama A."/>
            <person name="Holland L.Z."/>
            <person name="Holland P.W.H."/>
            <person name="Satoh N."/>
            <person name="Rokhsar D.S."/>
        </authorList>
    </citation>
    <scope>NUCLEOTIDE SEQUENCE [LARGE SCALE GENOMIC DNA]</scope>
    <source>
        <strain evidence="13">S238N-H82</strain>
        <tissue evidence="13">Testes</tissue>
    </source>
</reference>
<evidence type="ECO:0000256" key="6">
    <source>
        <dbReference type="ARBA" id="ARBA00022837"/>
    </source>
</evidence>
<feature type="signal peptide" evidence="10">
    <location>
        <begin position="1"/>
        <end position="25"/>
    </location>
</feature>
<dbReference type="InterPro" id="IPR000436">
    <property type="entry name" value="Sushi_SCR_CCP_dom"/>
</dbReference>
<dbReference type="InterPro" id="IPR000421">
    <property type="entry name" value="FA58C"/>
</dbReference>
<dbReference type="GO" id="GO:0042806">
    <property type="term" value="F:fucose binding"/>
    <property type="evidence" value="ECO:0007669"/>
    <property type="project" value="UniProtKB-ARBA"/>
</dbReference>
<dbReference type="PROSITE" id="PS50022">
    <property type="entry name" value="FA58C_3"/>
    <property type="match status" value="2"/>
</dbReference>
<dbReference type="Pfam" id="PF00084">
    <property type="entry name" value="Sushi"/>
    <property type="match status" value="1"/>
</dbReference>
<evidence type="ECO:0000256" key="8">
    <source>
        <dbReference type="PROSITE-ProRule" id="PRU00302"/>
    </source>
</evidence>
<evidence type="ECO:0000256" key="5">
    <source>
        <dbReference type="ARBA" id="ARBA00022734"/>
    </source>
</evidence>
<keyword evidence="7 8" id="KW-1015">Disulfide bond</keyword>
<keyword evidence="6" id="KW-0106">Calcium</keyword>
<feature type="disulfide bond" evidence="8">
    <location>
        <begin position="353"/>
        <end position="380"/>
    </location>
</feature>
<feature type="domain" description="F5/8 type C" evidence="11">
    <location>
        <begin position="204"/>
        <end position="300"/>
    </location>
</feature>
<evidence type="ECO:0000313" key="13">
    <source>
        <dbReference type="EMBL" id="EEN63259.1"/>
    </source>
</evidence>
<feature type="disulfide bond" evidence="8">
    <location>
        <begin position="325"/>
        <end position="368"/>
    </location>
</feature>
<evidence type="ECO:0000256" key="9">
    <source>
        <dbReference type="SAM" id="MobiDB-lite"/>
    </source>
</evidence>
<dbReference type="SMART" id="SM00607">
    <property type="entry name" value="FTP"/>
    <property type="match status" value="2"/>
</dbReference>
<comment type="subunit">
    <text evidence="3">Homotrimer.</text>
</comment>
<feature type="domain" description="Sushi" evidence="12">
    <location>
        <begin position="323"/>
        <end position="382"/>
    </location>
</feature>
<dbReference type="GO" id="GO:0046872">
    <property type="term" value="F:metal ion binding"/>
    <property type="evidence" value="ECO:0007669"/>
    <property type="project" value="UniProtKB-KW"/>
</dbReference>
<accession>C3Y9K3</accession>
<evidence type="ECO:0000256" key="10">
    <source>
        <dbReference type="SAM" id="SignalP"/>
    </source>
</evidence>
<dbReference type="Pfam" id="PF22633">
    <property type="entry name" value="F5_F8_type_C_2"/>
    <property type="match status" value="2"/>
</dbReference>
<keyword evidence="5" id="KW-0430">Lectin</keyword>
<dbReference type="PROSITE" id="PS50923">
    <property type="entry name" value="SUSHI"/>
    <property type="match status" value="1"/>
</dbReference>
<evidence type="ECO:0000256" key="7">
    <source>
        <dbReference type="ARBA" id="ARBA00023157"/>
    </source>
</evidence>
<dbReference type="Pfam" id="PF00754">
    <property type="entry name" value="F5_F8_type_C"/>
    <property type="match status" value="2"/>
</dbReference>
<dbReference type="GO" id="GO:0001868">
    <property type="term" value="P:regulation of complement activation, lectin pathway"/>
    <property type="evidence" value="ECO:0007669"/>
    <property type="project" value="UniProtKB-ARBA"/>
</dbReference>
<evidence type="ECO:0000259" key="11">
    <source>
        <dbReference type="PROSITE" id="PS50022"/>
    </source>
</evidence>
<dbReference type="InterPro" id="IPR008979">
    <property type="entry name" value="Galactose-bd-like_sf"/>
</dbReference>
<dbReference type="InterPro" id="IPR006585">
    <property type="entry name" value="FTP1"/>
</dbReference>
<dbReference type="SMART" id="SM00032">
    <property type="entry name" value="CCP"/>
    <property type="match status" value="1"/>
</dbReference>
<dbReference type="GO" id="GO:0010185">
    <property type="term" value="P:regulation of cellular defense response"/>
    <property type="evidence" value="ECO:0007669"/>
    <property type="project" value="UniProtKB-ARBA"/>
</dbReference>
<gene>
    <name evidence="13" type="ORF">BRAFLDRAFT_88196</name>
</gene>
<dbReference type="InterPro" id="IPR051941">
    <property type="entry name" value="BG_Antigen-Binding_Lectin"/>
</dbReference>
<dbReference type="InterPro" id="IPR035976">
    <property type="entry name" value="Sushi/SCR/CCP_sf"/>
</dbReference>
<comment type="similarity">
    <text evidence="2">Belongs to the fucolectin family.</text>
</comment>
<dbReference type="SUPFAM" id="SSF57535">
    <property type="entry name" value="Complement control module/SCR domain"/>
    <property type="match status" value="1"/>
</dbReference>
<organism>
    <name type="scientific">Branchiostoma floridae</name>
    <name type="common">Florida lancelet</name>
    <name type="synonym">Amphioxus</name>
    <dbReference type="NCBI Taxonomy" id="7739"/>
    <lineage>
        <taxon>Eukaryota</taxon>
        <taxon>Metazoa</taxon>
        <taxon>Chordata</taxon>
        <taxon>Cephalochordata</taxon>
        <taxon>Leptocardii</taxon>
        <taxon>Amphioxiformes</taxon>
        <taxon>Branchiostomatidae</taxon>
        <taxon>Branchiostoma</taxon>
    </lineage>
</organism>
<dbReference type="InParanoid" id="C3Y9K3"/>
<feature type="chain" id="PRO_5002935352" description="F5/8 type C domain-containing protein" evidence="10">
    <location>
        <begin position="26"/>
        <end position="815"/>
    </location>
</feature>
<sequence length="815" mass="90074">MTRHFMLVLALTLLAGAVYPDLVLGDNNNGGDQDMAIPHGKRQSVCNDPLGMQSGAIPDSSITASSIYSATYQPYHARLHGSGRSWIPRSPNTVGEWLQVYLGERKSVTATAIQGDSYHDYYVKSYKLQHSLDGIDWTTYKGDDGIVKRHWTGLRLKMTGHFTLVLALTLLAGAVYPDLVMLGDNNNGGDQDMAIPHGKRQSVCNDPLGMQSGAIPDSSITASSILSTTYQPYHARLHGSRRSWIPRQNTAGEWLQVYLGERKSVTATAIQGDSHHNYYVRSYKLQHSLDGIDWTTYKGDDGIVKTYSTYMSMRVELYGCAFRACPEPPTPANTIRSACSSPYIHGEKCTYECTTGFTQASGSSEKTCNDGQWTGIDLICDSAHAADPNIALRRAAFQSSIDSMGSPGLAIDGNRSPKTPSSFCTKTYEEDDPYWYVDLGYSVTVDHVTIVNRRDSLMEHITPFDLHVGDSTDVTKNPMCGGHHRFCPTDTEHVVHCRGMKGRYVGIKLPGKSRILSLCEVEVYAATNLAWGKPTVQSKVAYNGVASRATDGCRDPDWNSLCCTSTPAQSNPWLRVDLGTEVSVRWVVIINRQDKTGQRLDLFELFVGNEERVDRNRHCGSVIFLPYDKKNKIATTCNGIRGRYVGIRLPGNSRTLSICEVEVYEVFNMHIQTYCYVQQAGDTWLSDDGEKNCICEMNQTVCYEVICGETGEDKPFLGKDGLWTCPEPAAEEEESGTVTGKRTSEVPGTEGQDCGEHQQGDTWLSDDGEENCICEMNQTVCYEVICGETGEDKPFLGKDGLWTCPEPAAEEEESD</sequence>
<dbReference type="CDD" id="cd00057">
    <property type="entry name" value="FA58C"/>
    <property type="match status" value="2"/>
</dbReference>
<dbReference type="Gene3D" id="2.60.120.260">
    <property type="entry name" value="Galactose-binding domain-like"/>
    <property type="match status" value="4"/>
</dbReference>
<evidence type="ECO:0000259" key="12">
    <source>
        <dbReference type="PROSITE" id="PS50923"/>
    </source>
</evidence>
<feature type="region of interest" description="Disordered" evidence="9">
    <location>
        <begin position="729"/>
        <end position="759"/>
    </location>
</feature>
<name>C3Y9K3_BRAFL</name>